<evidence type="ECO:0000313" key="4">
    <source>
        <dbReference type="EMBL" id="SDL93988.1"/>
    </source>
</evidence>
<evidence type="ECO:0000256" key="2">
    <source>
        <dbReference type="ARBA" id="ARBA00023002"/>
    </source>
</evidence>
<accession>A0A1G9P594</accession>
<dbReference type="PANTHER" id="PTHR43976">
    <property type="entry name" value="SHORT CHAIN DEHYDROGENASE"/>
    <property type="match status" value="1"/>
</dbReference>
<dbReference type="PRINTS" id="PR00081">
    <property type="entry name" value="GDHRDH"/>
</dbReference>
<sequence>MSKVIFITGASKGFGRIWAEAFLTRGDKVAATSRNIRGLQELADRYGDAFLPIQLDITDREASSAAVARAHDHFGGLDVVINNAGYGVFGAIEEVSEQEAKDLFEANVFGTLWVTQAALPIFRKQAHGHIIQLSSVLGVWTLPTLGLYNATKFAVEGLSEALASEVDRFGIHVTLIEPNGYTTEFGGSSAVQSTPIPAYDELRARLAHTEGLGPDDYGKPESTVPAILKLVDSSNPPLRLFLGKIGYPKTERVYAEKLQTWKAWNEVSVAAHG</sequence>
<evidence type="ECO:0000256" key="1">
    <source>
        <dbReference type="ARBA" id="ARBA00006484"/>
    </source>
</evidence>
<organism evidence="4 5">
    <name type="scientific">Catalinimonas alkaloidigena</name>
    <dbReference type="NCBI Taxonomy" id="1075417"/>
    <lineage>
        <taxon>Bacteria</taxon>
        <taxon>Pseudomonadati</taxon>
        <taxon>Bacteroidota</taxon>
        <taxon>Cytophagia</taxon>
        <taxon>Cytophagales</taxon>
        <taxon>Catalimonadaceae</taxon>
        <taxon>Catalinimonas</taxon>
    </lineage>
</organism>
<dbReference type="InterPro" id="IPR020904">
    <property type="entry name" value="Sc_DH/Rdtase_CS"/>
</dbReference>
<dbReference type="Pfam" id="PF00106">
    <property type="entry name" value="adh_short"/>
    <property type="match status" value="1"/>
</dbReference>
<dbReference type="PANTHER" id="PTHR43976:SF16">
    <property type="entry name" value="SHORT-CHAIN DEHYDROGENASE_REDUCTASE FAMILY PROTEIN"/>
    <property type="match status" value="1"/>
</dbReference>
<dbReference type="NCBIfam" id="NF006114">
    <property type="entry name" value="PRK08263.1"/>
    <property type="match status" value="1"/>
</dbReference>
<dbReference type="InterPro" id="IPR051911">
    <property type="entry name" value="SDR_oxidoreductase"/>
</dbReference>
<dbReference type="OrthoDB" id="9786056at2"/>
<dbReference type="Proteomes" id="UP000198510">
    <property type="component" value="Unassembled WGS sequence"/>
</dbReference>
<dbReference type="CDD" id="cd05374">
    <property type="entry name" value="17beta-HSD-like_SDR_c"/>
    <property type="match status" value="1"/>
</dbReference>
<dbReference type="PRINTS" id="PR00080">
    <property type="entry name" value="SDRFAMILY"/>
</dbReference>
<dbReference type="PROSITE" id="PS00061">
    <property type="entry name" value="ADH_SHORT"/>
    <property type="match status" value="1"/>
</dbReference>
<protein>
    <submittedName>
        <fullName evidence="4">NADP-dependent 3-hydroxy acid dehydrogenase YdfG</fullName>
    </submittedName>
</protein>
<keyword evidence="5" id="KW-1185">Reference proteome</keyword>
<comment type="similarity">
    <text evidence="1 3">Belongs to the short-chain dehydrogenases/reductases (SDR) family.</text>
</comment>
<reference evidence="4 5" key="1">
    <citation type="submission" date="2016-10" db="EMBL/GenBank/DDBJ databases">
        <authorList>
            <person name="de Groot N.N."/>
        </authorList>
    </citation>
    <scope>NUCLEOTIDE SEQUENCE [LARGE SCALE GENOMIC DNA]</scope>
    <source>
        <strain evidence="4 5">DSM 25186</strain>
    </source>
</reference>
<dbReference type="RefSeq" id="WP_089685569.1">
    <property type="nucleotide sequence ID" value="NZ_FNFO01000009.1"/>
</dbReference>
<dbReference type="EMBL" id="FNFO01000009">
    <property type="protein sequence ID" value="SDL93988.1"/>
    <property type="molecule type" value="Genomic_DNA"/>
</dbReference>
<proteinExistence type="inferred from homology"/>
<dbReference type="SUPFAM" id="SSF51735">
    <property type="entry name" value="NAD(P)-binding Rossmann-fold domains"/>
    <property type="match status" value="1"/>
</dbReference>
<dbReference type="STRING" id="1075417.SAMN05421823_10987"/>
<gene>
    <name evidence="4" type="ORF">SAMN05421823_10987</name>
</gene>
<dbReference type="InterPro" id="IPR002347">
    <property type="entry name" value="SDR_fam"/>
</dbReference>
<name>A0A1G9P594_9BACT</name>
<dbReference type="Gene3D" id="3.40.50.720">
    <property type="entry name" value="NAD(P)-binding Rossmann-like Domain"/>
    <property type="match status" value="1"/>
</dbReference>
<evidence type="ECO:0000313" key="5">
    <source>
        <dbReference type="Proteomes" id="UP000198510"/>
    </source>
</evidence>
<dbReference type="GO" id="GO:0016491">
    <property type="term" value="F:oxidoreductase activity"/>
    <property type="evidence" value="ECO:0007669"/>
    <property type="project" value="UniProtKB-KW"/>
</dbReference>
<evidence type="ECO:0000256" key="3">
    <source>
        <dbReference type="RuleBase" id="RU000363"/>
    </source>
</evidence>
<dbReference type="AlphaFoldDB" id="A0A1G9P594"/>
<keyword evidence="2" id="KW-0560">Oxidoreductase</keyword>
<dbReference type="InterPro" id="IPR036291">
    <property type="entry name" value="NAD(P)-bd_dom_sf"/>
</dbReference>